<dbReference type="InterPro" id="IPR045761">
    <property type="entry name" value="ODP_dom"/>
</dbReference>
<keyword evidence="5" id="KW-0408">Iron</keyword>
<dbReference type="GO" id="GO:0010181">
    <property type="term" value="F:FMN binding"/>
    <property type="evidence" value="ECO:0007669"/>
    <property type="project" value="InterPro"/>
</dbReference>
<dbReference type="PIRSF" id="PIRSF005243">
    <property type="entry name" value="ROO"/>
    <property type="match status" value="1"/>
</dbReference>
<organism evidence="7 8">
    <name type="scientific">Candidatus Allofournierella merdipullorum</name>
    <dbReference type="NCBI Taxonomy" id="2838595"/>
    <lineage>
        <taxon>Bacteria</taxon>
        <taxon>Bacillati</taxon>
        <taxon>Bacillota</taxon>
        <taxon>Clostridia</taxon>
        <taxon>Eubacteriales</taxon>
        <taxon>Oscillospiraceae</taxon>
        <taxon>Allofournierella</taxon>
    </lineage>
</organism>
<proteinExistence type="inferred from homology"/>
<dbReference type="InterPro" id="IPR051285">
    <property type="entry name" value="NADH_oxidoreductase_modular"/>
</dbReference>
<dbReference type="PROSITE" id="PS50902">
    <property type="entry name" value="FLAVODOXIN_LIKE"/>
    <property type="match status" value="1"/>
</dbReference>
<feature type="domain" description="Flavodoxin-like" evidence="6">
    <location>
        <begin position="254"/>
        <end position="393"/>
    </location>
</feature>
<comment type="caution">
    <text evidence="7">The sequence shown here is derived from an EMBL/GenBank/DDBJ whole genome shotgun (WGS) entry which is preliminary data.</text>
</comment>
<dbReference type="GO" id="GO:0046872">
    <property type="term" value="F:metal ion binding"/>
    <property type="evidence" value="ECO:0007669"/>
    <property type="project" value="InterPro"/>
</dbReference>
<dbReference type="GO" id="GO:0016651">
    <property type="term" value="F:oxidoreductase activity, acting on NAD(P)H"/>
    <property type="evidence" value="ECO:0007669"/>
    <property type="project" value="UniProtKB-ARBA"/>
</dbReference>
<dbReference type="Proteomes" id="UP000824035">
    <property type="component" value="Unassembled WGS sequence"/>
</dbReference>
<gene>
    <name evidence="7" type="ORF">H9813_11350</name>
</gene>
<dbReference type="SMART" id="SM00849">
    <property type="entry name" value="Lactamase_B"/>
    <property type="match status" value="1"/>
</dbReference>
<reference evidence="7" key="2">
    <citation type="submission" date="2021-04" db="EMBL/GenBank/DDBJ databases">
        <authorList>
            <person name="Gilroy R."/>
        </authorList>
    </citation>
    <scope>NUCLEOTIDE SEQUENCE</scope>
    <source>
        <strain evidence="7">ChiGjej4B4-18154</strain>
    </source>
</reference>
<dbReference type="InterPro" id="IPR016440">
    <property type="entry name" value="Rubredoxin-O_OxRdtase"/>
</dbReference>
<dbReference type="AlphaFoldDB" id="A0A9D2J112"/>
<dbReference type="SUPFAM" id="SSF56281">
    <property type="entry name" value="Metallo-hydrolase/oxidoreductase"/>
    <property type="match status" value="1"/>
</dbReference>
<evidence type="ECO:0000256" key="1">
    <source>
        <dbReference type="ARBA" id="ARBA00001962"/>
    </source>
</evidence>
<reference evidence="7" key="1">
    <citation type="journal article" date="2021" name="PeerJ">
        <title>Extensive microbial diversity within the chicken gut microbiome revealed by metagenomics and culture.</title>
        <authorList>
            <person name="Gilroy R."/>
            <person name="Ravi A."/>
            <person name="Getino M."/>
            <person name="Pursley I."/>
            <person name="Horton D.L."/>
            <person name="Alikhan N.F."/>
            <person name="Baker D."/>
            <person name="Gharbi K."/>
            <person name="Hall N."/>
            <person name="Watson M."/>
            <person name="Adriaenssens E.M."/>
            <person name="Foster-Nyarko E."/>
            <person name="Jarju S."/>
            <person name="Secka A."/>
            <person name="Antonio M."/>
            <person name="Oren A."/>
            <person name="Chaudhuri R.R."/>
            <person name="La Ragione R."/>
            <person name="Hildebrand F."/>
            <person name="Pallen M.J."/>
        </authorList>
    </citation>
    <scope>NUCLEOTIDE SEQUENCE</scope>
    <source>
        <strain evidence="7">ChiGjej4B4-18154</strain>
    </source>
</reference>
<dbReference type="Gene3D" id="3.60.15.10">
    <property type="entry name" value="Ribonuclease Z/Hydroxyacylglutathione hydrolase-like"/>
    <property type="match status" value="1"/>
</dbReference>
<dbReference type="SUPFAM" id="SSF52218">
    <property type="entry name" value="Flavoproteins"/>
    <property type="match status" value="1"/>
</dbReference>
<dbReference type="PANTHER" id="PTHR32145">
    <property type="entry name" value="DIFLAVIN FLAVOPROTEIN A 2-RELATED"/>
    <property type="match status" value="1"/>
</dbReference>
<sequence length="398" mass="43727">MSAIKAMDDLWWVGVEDHDLRVFDIVMHSDWGTSYNAYAVRGTEGVALFETVKEKFFDEYLANLKEVCSLDEVRYIVVGHTEPDHSGSLEKLLDLTPNATVVGSATAITFLKEIVNKPFASRAVKDGETIDLGGRTLSFLSVPFLHWPDSMYTYIPELGALFTVDSFGCHYADDRVFNDLIDGDFTEAYKYYFDCIMGPFKPFVLKALDKIKGLDIRFIGNGHGPVLRTDIPKYLEMYRAWATPVVVPADERRVAIAYVSAYGYTRQLAGVIADALAEGGVKHVELYDLVECDLETARAAVQSADGFLLGSPTLVGDALPPIYEMLVGLNPIIHKGKPAGAFGSYGWSGEAVPKLTAQMQAIGLKLPVEGLKVRFKPSEAQLAEARQFGLDFAAAVLA</sequence>
<evidence type="ECO:0000256" key="5">
    <source>
        <dbReference type="ARBA" id="ARBA00023004"/>
    </source>
</evidence>
<comment type="cofactor">
    <cofactor evidence="1">
        <name>Fe cation</name>
        <dbReference type="ChEBI" id="CHEBI:24875"/>
    </cofactor>
</comment>
<keyword evidence="3" id="KW-0813">Transport</keyword>
<dbReference type="Pfam" id="PF19583">
    <property type="entry name" value="ODP"/>
    <property type="match status" value="1"/>
</dbReference>
<dbReference type="CDD" id="cd07709">
    <property type="entry name" value="flavodiiron_proteins_MBL-fold"/>
    <property type="match status" value="1"/>
</dbReference>
<evidence type="ECO:0000259" key="6">
    <source>
        <dbReference type="PROSITE" id="PS50902"/>
    </source>
</evidence>
<evidence type="ECO:0000313" key="8">
    <source>
        <dbReference type="Proteomes" id="UP000824035"/>
    </source>
</evidence>
<evidence type="ECO:0000256" key="2">
    <source>
        <dbReference type="ARBA" id="ARBA00007121"/>
    </source>
</evidence>
<dbReference type="Pfam" id="PF00258">
    <property type="entry name" value="Flavodoxin_1"/>
    <property type="match status" value="1"/>
</dbReference>
<dbReference type="Gene3D" id="3.40.50.360">
    <property type="match status" value="1"/>
</dbReference>
<protein>
    <submittedName>
        <fullName evidence="7">FprA family A-type flavoprotein</fullName>
    </submittedName>
</protein>
<dbReference type="InterPro" id="IPR036866">
    <property type="entry name" value="RibonucZ/Hydroxyglut_hydro"/>
</dbReference>
<dbReference type="PANTHER" id="PTHR32145:SF11">
    <property type="entry name" value="DIFLAVIN FLAVOPROTEIN A 2-RELATED"/>
    <property type="match status" value="1"/>
</dbReference>
<dbReference type="EMBL" id="DXBV01000117">
    <property type="protein sequence ID" value="HIZ31809.1"/>
    <property type="molecule type" value="Genomic_DNA"/>
</dbReference>
<evidence type="ECO:0000313" key="7">
    <source>
        <dbReference type="EMBL" id="HIZ31809.1"/>
    </source>
</evidence>
<name>A0A9D2J112_9FIRM</name>
<comment type="similarity">
    <text evidence="2">In the N-terminal section; belongs to the zinc metallo-hydrolase group 3 family.</text>
</comment>
<dbReference type="InterPro" id="IPR029039">
    <property type="entry name" value="Flavoprotein-like_sf"/>
</dbReference>
<evidence type="ECO:0000256" key="4">
    <source>
        <dbReference type="ARBA" id="ARBA00022982"/>
    </source>
</evidence>
<dbReference type="GO" id="GO:0009055">
    <property type="term" value="F:electron transfer activity"/>
    <property type="evidence" value="ECO:0007669"/>
    <property type="project" value="InterPro"/>
</dbReference>
<evidence type="ECO:0000256" key="3">
    <source>
        <dbReference type="ARBA" id="ARBA00022448"/>
    </source>
</evidence>
<accession>A0A9D2J112</accession>
<dbReference type="InterPro" id="IPR008254">
    <property type="entry name" value="Flavodoxin/NO_synth"/>
</dbReference>
<keyword evidence="4" id="KW-0249">Electron transport</keyword>
<dbReference type="InterPro" id="IPR001279">
    <property type="entry name" value="Metallo-B-lactamas"/>
</dbReference>